<name>A0A6C0AJQ8_9ZZZZ</name>
<dbReference type="PANTHER" id="PTHR46115">
    <property type="entry name" value="THIOREDOXIN-LIKE PROTEIN 1"/>
    <property type="match status" value="1"/>
</dbReference>
<keyword evidence="1" id="KW-1015">Disulfide bond</keyword>
<dbReference type="PROSITE" id="PS51352">
    <property type="entry name" value="THIOREDOXIN_2"/>
    <property type="match status" value="1"/>
</dbReference>
<dbReference type="InterPro" id="IPR013766">
    <property type="entry name" value="Thioredoxin_domain"/>
</dbReference>
<dbReference type="InterPro" id="IPR036249">
    <property type="entry name" value="Thioredoxin-like_sf"/>
</dbReference>
<dbReference type="Gene3D" id="3.40.30.10">
    <property type="entry name" value="Glutaredoxin"/>
    <property type="match status" value="1"/>
</dbReference>
<dbReference type="EMBL" id="MN740666">
    <property type="protein sequence ID" value="QHS80024.1"/>
    <property type="molecule type" value="Genomic_DNA"/>
</dbReference>
<organism evidence="3">
    <name type="scientific">viral metagenome</name>
    <dbReference type="NCBI Taxonomy" id="1070528"/>
    <lineage>
        <taxon>unclassified sequences</taxon>
        <taxon>metagenomes</taxon>
        <taxon>organismal metagenomes</taxon>
    </lineage>
</organism>
<evidence type="ECO:0000256" key="1">
    <source>
        <dbReference type="ARBA" id="ARBA00023157"/>
    </source>
</evidence>
<evidence type="ECO:0000259" key="2">
    <source>
        <dbReference type="PROSITE" id="PS51352"/>
    </source>
</evidence>
<evidence type="ECO:0000313" key="3">
    <source>
        <dbReference type="EMBL" id="QHS80024.1"/>
    </source>
</evidence>
<dbReference type="SUPFAM" id="SSF52833">
    <property type="entry name" value="Thioredoxin-like"/>
    <property type="match status" value="1"/>
</dbReference>
<dbReference type="Pfam" id="PF00085">
    <property type="entry name" value="Thioredoxin"/>
    <property type="match status" value="1"/>
</dbReference>
<protein>
    <recommendedName>
        <fullName evidence="2">Thioredoxin domain-containing protein</fullName>
    </recommendedName>
</protein>
<sequence>MTALPDRIAYHFWSPTCGPCQYIKPVIADLIEDFPSIYFIGVNTKDDPQGIAAKFSVQFVPTFIILKAGVEIGRYTGSEPAMFFTLCRKLMNA</sequence>
<feature type="domain" description="Thioredoxin" evidence="2">
    <location>
        <begin position="1"/>
        <end position="93"/>
    </location>
</feature>
<accession>A0A6C0AJQ8</accession>
<proteinExistence type="predicted"/>
<reference evidence="3" key="1">
    <citation type="journal article" date="2020" name="Nature">
        <title>Giant virus diversity and host interactions through global metagenomics.</title>
        <authorList>
            <person name="Schulz F."/>
            <person name="Roux S."/>
            <person name="Paez-Espino D."/>
            <person name="Jungbluth S."/>
            <person name="Walsh D.A."/>
            <person name="Denef V.J."/>
            <person name="McMahon K.D."/>
            <person name="Konstantinidis K.T."/>
            <person name="Eloe-Fadrosh E.A."/>
            <person name="Kyrpides N.C."/>
            <person name="Woyke T."/>
        </authorList>
    </citation>
    <scope>NUCLEOTIDE SEQUENCE</scope>
    <source>
        <strain evidence="3">GVMAG-S-1035375-24</strain>
    </source>
</reference>
<dbReference type="AlphaFoldDB" id="A0A6C0AJQ8"/>
<dbReference type="CDD" id="cd02947">
    <property type="entry name" value="TRX_family"/>
    <property type="match status" value="1"/>
</dbReference>